<evidence type="ECO:0000259" key="8">
    <source>
        <dbReference type="PROSITE" id="PS51741"/>
    </source>
</evidence>
<evidence type="ECO:0000313" key="9">
    <source>
        <dbReference type="EMBL" id="CDG69640.1"/>
    </source>
</evidence>
<feature type="region of interest" description="Disordered" evidence="6">
    <location>
        <begin position="409"/>
        <end position="448"/>
    </location>
</feature>
<gene>
    <name evidence="9" type="primary">FNBP1L</name>
</gene>
<evidence type="ECO:0000256" key="4">
    <source>
        <dbReference type="PROSITE-ProRule" id="PRU01077"/>
    </source>
</evidence>
<dbReference type="InterPro" id="IPR031160">
    <property type="entry name" value="F_BAR_dom"/>
</dbReference>
<dbReference type="PANTHER" id="PTHR15735:SF12">
    <property type="entry name" value="CDC42-INTERACTING PROTEIN 4, ISOFORM B"/>
    <property type="match status" value="1"/>
</dbReference>
<dbReference type="InterPro" id="IPR036028">
    <property type="entry name" value="SH3-like_dom_sf"/>
</dbReference>
<evidence type="ECO:0000256" key="1">
    <source>
        <dbReference type="ARBA" id="ARBA00022443"/>
    </source>
</evidence>
<dbReference type="SMART" id="SM00326">
    <property type="entry name" value="SH3"/>
    <property type="match status" value="1"/>
</dbReference>
<dbReference type="InterPro" id="IPR027267">
    <property type="entry name" value="AH/BAR_dom_sf"/>
</dbReference>
<evidence type="ECO:0000256" key="2">
    <source>
        <dbReference type="ARBA" id="ARBA00023054"/>
    </source>
</evidence>
<keyword evidence="2 4" id="KW-0175">Coiled coil</keyword>
<reference evidence="9" key="1">
    <citation type="journal article" date="2013" name="Genome Biol. Evol.">
        <title>Punctuated emergences of genetic and phenotypic innovations in eumetazoan, bilaterian, euteleostome, and hominidae ancestors.</title>
        <authorList>
            <person name="Wenger Y."/>
            <person name="Galliot B."/>
        </authorList>
    </citation>
    <scope>NUCLEOTIDE SEQUENCE</scope>
    <source>
        <tissue evidence="9">Whole animals</tissue>
    </source>
</reference>
<dbReference type="Gene3D" id="1.20.1270.60">
    <property type="entry name" value="Arfaptin homology (AH) domain/BAR domain"/>
    <property type="match status" value="1"/>
</dbReference>
<dbReference type="Gene3D" id="2.30.30.40">
    <property type="entry name" value="SH3 Domains"/>
    <property type="match status" value="1"/>
</dbReference>
<dbReference type="CDD" id="cd11911">
    <property type="entry name" value="SH3_CIP4-like"/>
    <property type="match status" value="1"/>
</dbReference>
<feature type="domain" description="SH3" evidence="7">
    <location>
        <begin position="451"/>
        <end position="509"/>
    </location>
</feature>
<evidence type="ECO:0000256" key="3">
    <source>
        <dbReference type="PROSITE-ProRule" id="PRU00192"/>
    </source>
</evidence>
<evidence type="ECO:0000259" key="7">
    <source>
        <dbReference type="PROSITE" id="PS50002"/>
    </source>
</evidence>
<keyword evidence="1 3" id="KW-0728">SH3 domain</keyword>
<feature type="region of interest" description="Disordered" evidence="6">
    <location>
        <begin position="287"/>
        <end position="309"/>
    </location>
</feature>
<dbReference type="Pfam" id="PF25610">
    <property type="entry name" value="HR1_TOCA"/>
    <property type="match status" value="1"/>
</dbReference>
<dbReference type="AlphaFoldDB" id="T2MCM6"/>
<dbReference type="Pfam" id="PF00611">
    <property type="entry name" value="FCH"/>
    <property type="match status" value="1"/>
</dbReference>
<dbReference type="Pfam" id="PF00018">
    <property type="entry name" value="SH3_1"/>
    <property type="match status" value="1"/>
</dbReference>
<dbReference type="PROSITE" id="PS51741">
    <property type="entry name" value="F_BAR"/>
    <property type="match status" value="1"/>
</dbReference>
<dbReference type="OMA" id="NCYLSAM"/>
<evidence type="ECO:0000256" key="6">
    <source>
        <dbReference type="SAM" id="MobiDB-lite"/>
    </source>
</evidence>
<proteinExistence type="evidence at transcript level"/>
<dbReference type="Gene3D" id="6.10.140.470">
    <property type="match status" value="1"/>
</dbReference>
<feature type="coiled-coil region" evidence="5">
    <location>
        <begin position="110"/>
        <end position="155"/>
    </location>
</feature>
<dbReference type="InterPro" id="IPR057870">
    <property type="entry name" value="HR1_TOCA"/>
</dbReference>
<dbReference type="SMART" id="SM00055">
    <property type="entry name" value="FCH"/>
    <property type="match status" value="1"/>
</dbReference>
<dbReference type="EMBL" id="HAAD01003408">
    <property type="protein sequence ID" value="CDG69640.1"/>
    <property type="molecule type" value="mRNA"/>
</dbReference>
<dbReference type="OrthoDB" id="8783038at2759"/>
<feature type="coiled-coil region" evidence="5">
    <location>
        <begin position="340"/>
        <end position="367"/>
    </location>
</feature>
<dbReference type="SUPFAM" id="SSF50044">
    <property type="entry name" value="SH3-domain"/>
    <property type="match status" value="1"/>
</dbReference>
<protein>
    <submittedName>
        <fullName evidence="9">Formin-binding protein 1-like</fullName>
    </submittedName>
</protein>
<dbReference type="SUPFAM" id="SSF103657">
    <property type="entry name" value="BAR/IMD domain-like"/>
    <property type="match status" value="1"/>
</dbReference>
<evidence type="ECO:0000256" key="5">
    <source>
        <dbReference type="SAM" id="Coils"/>
    </source>
</evidence>
<organism evidence="9">
    <name type="scientific">Hydra vulgaris</name>
    <name type="common">Hydra</name>
    <name type="synonym">Hydra attenuata</name>
    <dbReference type="NCBI Taxonomy" id="6087"/>
    <lineage>
        <taxon>Eukaryota</taxon>
        <taxon>Metazoa</taxon>
        <taxon>Cnidaria</taxon>
        <taxon>Hydrozoa</taxon>
        <taxon>Hydroidolina</taxon>
        <taxon>Anthoathecata</taxon>
        <taxon>Aplanulata</taxon>
        <taxon>Hydridae</taxon>
        <taxon>Hydra</taxon>
    </lineage>
</organism>
<feature type="domain" description="F-BAR" evidence="8">
    <location>
        <begin position="2"/>
        <end position="262"/>
    </location>
</feature>
<dbReference type="PROSITE" id="PS50002">
    <property type="entry name" value="SH3"/>
    <property type="match status" value="1"/>
</dbReference>
<dbReference type="InterPro" id="IPR001452">
    <property type="entry name" value="SH3_domain"/>
</dbReference>
<name>T2MCM6_HYDVU</name>
<dbReference type="PANTHER" id="PTHR15735">
    <property type="entry name" value="FCH AND DOUBLE SH3 DOMAINS PROTEIN"/>
    <property type="match status" value="1"/>
</dbReference>
<accession>T2MCM6</accession>
<dbReference type="KEGG" id="hmg:100205691"/>
<dbReference type="InterPro" id="IPR001060">
    <property type="entry name" value="FCH_dom"/>
</dbReference>
<sequence length="509" mass="57670">MSTWGVDLWDNRDDIEKHTLNGIEFLDKCSGFIKDRIRIEQEYAKNLRRLVKQYQFRKKEELPFTYQESFKGFLNETDDFAGQREVIAENMQENVLNKMQKLASDLKADRKKAISTLNDHKANLDQLQKAMLVAKKKYEQASEDANNALKSYETASQSLDLTKAQILKFQKVSQDKGHLAEKASDEYKLATDNFNKAQTLFYEGDLPKTINNELQKPEETRIEMLKNFFIEVSNIQQKVQPIISRCLEGMVKAAEICNPAKDSLTLIDMHKTGNSVPGNVAFEEWGKPNASSQPTPTPIAKTRQKTTKSSVFAMSSKKKDVVVNENVANDYSDLPPAQRKKKFNKAISTLNDQIEQLEKARAGMIKIADTSKQFGGDMASIHGQIESNTKETEKLKNLLHQYNCYLSAMDSSDPKNNSRRSSVDDLPPPPVDKQADLSDRQLSPGFTGDFDDEMRCTVIYDFSGNNEGELTVYAGEELIVIEEDDGSGWTRVMRGQEEGYIPTSYVQNI</sequence>